<name>A0A495MNN1_9FLAO</name>
<keyword evidence="4" id="KW-1185">Reference proteome</keyword>
<feature type="domain" description="DUF4178" evidence="2">
    <location>
        <begin position="55"/>
        <end position="177"/>
    </location>
</feature>
<dbReference type="InterPro" id="IPR025235">
    <property type="entry name" value="DUF4178"/>
</dbReference>
<accession>A0A495MNN1</accession>
<feature type="transmembrane region" description="Helical" evidence="1">
    <location>
        <begin position="215"/>
        <end position="236"/>
    </location>
</feature>
<keyword evidence="1" id="KW-0812">Transmembrane</keyword>
<organism evidence="3 4">
    <name type="scientific">Flavobacterium endophyticum</name>
    <dbReference type="NCBI Taxonomy" id="1540163"/>
    <lineage>
        <taxon>Bacteria</taxon>
        <taxon>Pseudomonadati</taxon>
        <taxon>Bacteroidota</taxon>
        <taxon>Flavobacteriia</taxon>
        <taxon>Flavobacteriales</taxon>
        <taxon>Flavobacteriaceae</taxon>
        <taxon>Flavobacterium</taxon>
    </lineage>
</organism>
<comment type="caution">
    <text evidence="3">The sequence shown here is derived from an EMBL/GenBank/DDBJ whole genome shotgun (WGS) entry which is preliminary data.</text>
</comment>
<gene>
    <name evidence="3" type="ORF">CLV94_1471</name>
</gene>
<feature type="transmembrane region" description="Helical" evidence="1">
    <location>
        <begin position="368"/>
        <end position="388"/>
    </location>
</feature>
<dbReference type="OrthoDB" id="713199at2"/>
<sequence length="405" mass="47085">MHITCKKCGTATSIESNFEIKYFGCPNCRSLFEIKEELNFVKEFDYKSINPLLEIGKKGIIDGVEYEIISMLIKKFHAIHYWREYTLKSKDDNYLYLSESEGHWILLEEIPERYDVSRRYKTLTYNEISYDLYENTHCRVDSAYGFFDDKVPDIEIKIIEYIKPPYMVSIEKFGNVETTYFGRHFTKNEVKKAFNNPKLPGRYGVGSVQPFLFNFHNGILVFCSIAILILVTQLIVNKNRVETEVLSRNFSFTEYNNKDFVSESFTLQGASAPLTISINSEVDNSWANAQVALVNEITNEEEYANQDIEYYHGYTDGESWSEGGRNEEFNICGVGEGKYHLVITPQKQPDDTLNDRITVKAVWKSPSLWNFFISILIMGIALVIIFFANKNFESRRWENSDFSPF</sequence>
<dbReference type="EMBL" id="RBLC01000001">
    <property type="protein sequence ID" value="RKS26413.1"/>
    <property type="molecule type" value="Genomic_DNA"/>
</dbReference>
<reference evidence="3 4" key="1">
    <citation type="submission" date="2018-10" db="EMBL/GenBank/DDBJ databases">
        <title>Genomic Encyclopedia of Archaeal and Bacterial Type Strains, Phase II (KMG-II): from individual species to whole genera.</title>
        <authorList>
            <person name="Goeker M."/>
        </authorList>
    </citation>
    <scope>NUCLEOTIDE SEQUENCE [LARGE SCALE GENOMIC DNA]</scope>
    <source>
        <strain evidence="3 4">DSM 29537</strain>
    </source>
</reference>
<evidence type="ECO:0000313" key="3">
    <source>
        <dbReference type="EMBL" id="RKS26413.1"/>
    </source>
</evidence>
<dbReference type="Pfam" id="PF13785">
    <property type="entry name" value="DUF4178"/>
    <property type="match status" value="1"/>
</dbReference>
<dbReference type="Proteomes" id="UP000277579">
    <property type="component" value="Unassembled WGS sequence"/>
</dbReference>
<protein>
    <submittedName>
        <fullName evidence="3">Uncharacterized protein DUF4178</fullName>
    </submittedName>
</protein>
<proteinExistence type="predicted"/>
<evidence type="ECO:0000256" key="1">
    <source>
        <dbReference type="SAM" id="Phobius"/>
    </source>
</evidence>
<evidence type="ECO:0000313" key="4">
    <source>
        <dbReference type="Proteomes" id="UP000277579"/>
    </source>
</evidence>
<evidence type="ECO:0000259" key="2">
    <source>
        <dbReference type="Pfam" id="PF13785"/>
    </source>
</evidence>
<dbReference type="AlphaFoldDB" id="A0A495MNN1"/>
<keyword evidence="1" id="KW-0472">Membrane</keyword>
<keyword evidence="1" id="KW-1133">Transmembrane helix</keyword>